<sequence length="167" mass="18780">MTCTRPDIPYVEAQLSRFLEKPSLQHWRAAIRILRYLKTTREHGIMYHMERSGGVQAHIPEDGLRSAPLKQSILVACDAEGYGQTATERYADLGAIALANNAGYNSRMKHVDINHHFTRETVERGTVKVDYVDTKHQLADLLTKGLSTKALKYLNNASGIKAKITMQ</sequence>
<dbReference type="CDD" id="cd09272">
    <property type="entry name" value="RNase_HI_RT_Ty1"/>
    <property type="match status" value="1"/>
</dbReference>
<dbReference type="PANTHER" id="PTHR11439:SF440">
    <property type="entry name" value="INTEGRASE CATALYTIC DOMAIN-CONTAINING PROTEIN"/>
    <property type="match status" value="1"/>
</dbReference>
<name>A0A2P4YU21_9STRA</name>
<evidence type="ECO:0000313" key="2">
    <source>
        <dbReference type="Proteomes" id="UP000237271"/>
    </source>
</evidence>
<proteinExistence type="predicted"/>
<accession>A0A2P4YU21</accession>
<gene>
    <name evidence="1" type="ORF">PHPALM_755</name>
</gene>
<dbReference type="EMBL" id="NCKW01000113">
    <property type="protein sequence ID" value="POM81300.1"/>
    <property type="molecule type" value="Genomic_DNA"/>
</dbReference>
<dbReference type="PANTHER" id="PTHR11439">
    <property type="entry name" value="GAG-POL-RELATED RETROTRANSPOSON"/>
    <property type="match status" value="1"/>
</dbReference>
<dbReference type="Proteomes" id="UP000237271">
    <property type="component" value="Unassembled WGS sequence"/>
</dbReference>
<dbReference type="OrthoDB" id="1113209at2759"/>
<keyword evidence="2" id="KW-1185">Reference proteome</keyword>
<protein>
    <submittedName>
        <fullName evidence="1">Polyprotein</fullName>
    </submittedName>
</protein>
<organism evidence="1 2">
    <name type="scientific">Phytophthora palmivora</name>
    <dbReference type="NCBI Taxonomy" id="4796"/>
    <lineage>
        <taxon>Eukaryota</taxon>
        <taxon>Sar</taxon>
        <taxon>Stramenopiles</taxon>
        <taxon>Oomycota</taxon>
        <taxon>Peronosporomycetes</taxon>
        <taxon>Peronosporales</taxon>
        <taxon>Peronosporaceae</taxon>
        <taxon>Phytophthora</taxon>
    </lineage>
</organism>
<reference evidence="1 2" key="1">
    <citation type="journal article" date="2017" name="Genome Biol. Evol.">
        <title>Phytophthora megakarya and P. palmivora, closely related causal agents of cacao black pod rot, underwent increases in genome sizes and gene numbers by different mechanisms.</title>
        <authorList>
            <person name="Ali S.S."/>
            <person name="Shao J."/>
            <person name="Lary D.J."/>
            <person name="Kronmiller B."/>
            <person name="Shen D."/>
            <person name="Strem M.D."/>
            <person name="Amoako-Attah I."/>
            <person name="Akrofi A.Y."/>
            <person name="Begoude B.A."/>
            <person name="Ten Hoopen G.M."/>
            <person name="Coulibaly K."/>
            <person name="Kebe B.I."/>
            <person name="Melnick R.L."/>
            <person name="Guiltinan M.J."/>
            <person name="Tyler B.M."/>
            <person name="Meinhardt L.W."/>
            <person name="Bailey B.A."/>
        </authorList>
    </citation>
    <scope>NUCLEOTIDE SEQUENCE [LARGE SCALE GENOMIC DNA]</scope>
    <source>
        <strain evidence="2">sbr112.9</strain>
    </source>
</reference>
<evidence type="ECO:0000313" key="1">
    <source>
        <dbReference type="EMBL" id="POM81300.1"/>
    </source>
</evidence>
<comment type="caution">
    <text evidence="1">The sequence shown here is derived from an EMBL/GenBank/DDBJ whole genome shotgun (WGS) entry which is preliminary data.</text>
</comment>
<dbReference type="AlphaFoldDB" id="A0A2P4YU21"/>